<evidence type="ECO:0000313" key="5">
    <source>
        <dbReference type="EMBL" id="CAB4164898.1"/>
    </source>
</evidence>
<evidence type="ECO:0000313" key="10">
    <source>
        <dbReference type="EMBL" id="CAB4212979.1"/>
    </source>
</evidence>
<evidence type="ECO:0000313" key="9">
    <source>
        <dbReference type="EMBL" id="CAB4200840.1"/>
    </source>
</evidence>
<dbReference type="EMBL" id="LR796443">
    <property type="protein sequence ID" value="CAB4145174.1"/>
    <property type="molecule type" value="Genomic_DNA"/>
</dbReference>
<sequence length="138" mass="15634">MMELFPNEDGGAYSDPVKPKKERPRQTTKQRAEKAKGISDEAVKIVWDHWVETMGASKLAVLDHGRKVKIAASIHDYGIKASCKAIDGCASSPFHMGDNPQQRKYNGIDLIFRDAEKIEGFIQRSEKRDARQEFLDEQ</sequence>
<dbReference type="EMBL" id="LR796698">
    <property type="protein sequence ID" value="CAB4160011.1"/>
    <property type="molecule type" value="Genomic_DNA"/>
</dbReference>
<dbReference type="EMBL" id="LR798395">
    <property type="protein sequence ID" value="CAB5229018.1"/>
    <property type="molecule type" value="Genomic_DNA"/>
</dbReference>
<gene>
    <name evidence="7" type="ORF">UFOVP1002_179</name>
    <name evidence="8" type="ORF">UFOVP1217_15</name>
    <name evidence="9" type="ORF">UFOVP1343_187</name>
    <name evidence="10" type="ORF">UFOVP1438_48</name>
    <name evidence="13" type="ORF">UFOVP1541_136</name>
    <name evidence="11" type="ORF">UFOVP1592_44</name>
    <name evidence="2" type="ORF">UFOVP465_93</name>
    <name evidence="3" type="ORF">UFOVP666_139</name>
    <name evidence="4" type="ORF">UFOVP727_28</name>
    <name evidence="12" type="ORF">UFOVP741_31</name>
    <name evidence="5" type="ORF">UFOVP819_167</name>
    <name evidence="6" type="ORF">UFOVP926_107</name>
</gene>
<evidence type="ECO:0000313" key="7">
    <source>
        <dbReference type="EMBL" id="CAB4178428.1"/>
    </source>
</evidence>
<evidence type="ECO:0000313" key="12">
    <source>
        <dbReference type="EMBL" id="CAB5225085.1"/>
    </source>
</evidence>
<dbReference type="EMBL" id="LR796878">
    <property type="protein sequence ID" value="CAB4172264.1"/>
    <property type="molecule type" value="Genomic_DNA"/>
</dbReference>
<proteinExistence type="predicted"/>
<evidence type="ECO:0000313" key="3">
    <source>
        <dbReference type="EMBL" id="CAB4156748.1"/>
    </source>
</evidence>
<protein>
    <submittedName>
        <fullName evidence="8">Uncharacterized protein</fullName>
    </submittedName>
</protein>
<dbReference type="EMBL" id="LR797395">
    <property type="protein sequence ID" value="CAB4212979.1"/>
    <property type="molecule type" value="Genomic_DNA"/>
</dbReference>
<evidence type="ECO:0000256" key="1">
    <source>
        <dbReference type="SAM" id="MobiDB-lite"/>
    </source>
</evidence>
<evidence type="ECO:0000313" key="6">
    <source>
        <dbReference type="EMBL" id="CAB4172264.1"/>
    </source>
</evidence>
<organism evidence="8">
    <name type="scientific">uncultured Caudovirales phage</name>
    <dbReference type="NCBI Taxonomy" id="2100421"/>
    <lineage>
        <taxon>Viruses</taxon>
        <taxon>Duplodnaviria</taxon>
        <taxon>Heunggongvirae</taxon>
        <taxon>Uroviricota</taxon>
        <taxon>Caudoviricetes</taxon>
        <taxon>Peduoviridae</taxon>
        <taxon>Maltschvirus</taxon>
        <taxon>Maltschvirus maltsch</taxon>
    </lineage>
</organism>
<dbReference type="EMBL" id="LR796644">
    <property type="protein sequence ID" value="CAB4156748.1"/>
    <property type="molecule type" value="Genomic_DNA"/>
</dbReference>
<feature type="region of interest" description="Disordered" evidence="1">
    <location>
        <begin position="1"/>
        <end position="36"/>
    </location>
</feature>
<dbReference type="EMBL" id="LR797177">
    <property type="protein sequence ID" value="CAB4191241.1"/>
    <property type="molecule type" value="Genomic_DNA"/>
</dbReference>
<evidence type="ECO:0000313" key="2">
    <source>
        <dbReference type="EMBL" id="CAB4145174.1"/>
    </source>
</evidence>
<dbReference type="EMBL" id="LR798341">
    <property type="protein sequence ID" value="CAB5225085.1"/>
    <property type="molecule type" value="Genomic_DNA"/>
</dbReference>
<name>A0A6J5RCR7_9CAUD</name>
<dbReference type="EMBL" id="LR797305">
    <property type="protein sequence ID" value="CAB4200840.1"/>
    <property type="molecule type" value="Genomic_DNA"/>
</dbReference>
<dbReference type="EMBL" id="LR797452">
    <property type="protein sequence ID" value="CAB4217575.1"/>
    <property type="molecule type" value="Genomic_DNA"/>
</dbReference>
<dbReference type="EMBL" id="LR796961">
    <property type="protein sequence ID" value="CAB4178428.1"/>
    <property type="molecule type" value="Genomic_DNA"/>
</dbReference>
<evidence type="ECO:0000313" key="8">
    <source>
        <dbReference type="EMBL" id="CAB4191241.1"/>
    </source>
</evidence>
<accession>A0A6J5RCR7</accession>
<reference evidence="8" key="1">
    <citation type="submission" date="2020-05" db="EMBL/GenBank/DDBJ databases">
        <authorList>
            <person name="Chiriac C."/>
            <person name="Salcher M."/>
            <person name="Ghai R."/>
            <person name="Kavagutti S V."/>
        </authorList>
    </citation>
    <scope>NUCLEOTIDE SEQUENCE</scope>
</reference>
<evidence type="ECO:0000313" key="11">
    <source>
        <dbReference type="EMBL" id="CAB4217575.1"/>
    </source>
</evidence>
<evidence type="ECO:0000313" key="4">
    <source>
        <dbReference type="EMBL" id="CAB4160011.1"/>
    </source>
</evidence>
<evidence type="ECO:0000313" key="13">
    <source>
        <dbReference type="EMBL" id="CAB5229018.1"/>
    </source>
</evidence>
<dbReference type="EMBL" id="LR796762">
    <property type="protein sequence ID" value="CAB4164898.1"/>
    <property type="molecule type" value="Genomic_DNA"/>
</dbReference>